<protein>
    <submittedName>
        <fullName evidence="2">Uncharacterized protein</fullName>
    </submittedName>
</protein>
<feature type="region of interest" description="Disordered" evidence="1">
    <location>
        <begin position="114"/>
        <end position="138"/>
    </location>
</feature>
<evidence type="ECO:0000313" key="2">
    <source>
        <dbReference type="EMBL" id="TNN70005.1"/>
    </source>
</evidence>
<evidence type="ECO:0000313" key="3">
    <source>
        <dbReference type="Proteomes" id="UP000314294"/>
    </source>
</evidence>
<organism evidence="2 3">
    <name type="scientific">Liparis tanakae</name>
    <name type="common">Tanaka's snailfish</name>
    <dbReference type="NCBI Taxonomy" id="230148"/>
    <lineage>
        <taxon>Eukaryota</taxon>
        <taxon>Metazoa</taxon>
        <taxon>Chordata</taxon>
        <taxon>Craniata</taxon>
        <taxon>Vertebrata</taxon>
        <taxon>Euteleostomi</taxon>
        <taxon>Actinopterygii</taxon>
        <taxon>Neopterygii</taxon>
        <taxon>Teleostei</taxon>
        <taxon>Neoteleostei</taxon>
        <taxon>Acanthomorphata</taxon>
        <taxon>Eupercaria</taxon>
        <taxon>Perciformes</taxon>
        <taxon>Cottioidei</taxon>
        <taxon>Cottales</taxon>
        <taxon>Liparidae</taxon>
        <taxon>Liparis</taxon>
    </lineage>
</organism>
<sequence length="245" mass="26603">MAAQRVPVDMWVLTNLGLGTQGREIIIQRDVPSRIACSEKRCFSHYAVVVVVVVEEEVEEVEEQTALGPGVWARVRPRGGAERLPLLLEQEQSKHPPALLLVIVLTSDRKLNAGGAGRRGAAAAGKKTGNNNKKEKRKIWEEKLGGGGLGMTRSREGGGALRCFEESCWGLGRGERDEGQMAMRRGGRGAGRSSARGHGSGHRALRRRGSRLTAAALNLRGFLSGALIHYFPRAVGLKKIKHPQH</sequence>
<dbReference type="AlphaFoldDB" id="A0A4Z2HXD9"/>
<evidence type="ECO:0000256" key="1">
    <source>
        <dbReference type="SAM" id="MobiDB-lite"/>
    </source>
</evidence>
<comment type="caution">
    <text evidence="2">The sequence shown here is derived from an EMBL/GenBank/DDBJ whole genome shotgun (WGS) entry which is preliminary data.</text>
</comment>
<gene>
    <name evidence="2" type="ORF">EYF80_019681</name>
</gene>
<feature type="compositionally biased region" description="Low complexity" evidence="1">
    <location>
        <begin position="119"/>
        <end position="131"/>
    </location>
</feature>
<dbReference type="EMBL" id="SRLO01000168">
    <property type="protein sequence ID" value="TNN70005.1"/>
    <property type="molecule type" value="Genomic_DNA"/>
</dbReference>
<accession>A0A4Z2HXD9</accession>
<keyword evidence="3" id="KW-1185">Reference proteome</keyword>
<proteinExistence type="predicted"/>
<name>A0A4Z2HXD9_9TELE</name>
<reference evidence="2 3" key="1">
    <citation type="submission" date="2019-03" db="EMBL/GenBank/DDBJ databases">
        <title>First draft genome of Liparis tanakae, snailfish: a comprehensive survey of snailfish specific genes.</title>
        <authorList>
            <person name="Kim W."/>
            <person name="Song I."/>
            <person name="Jeong J.-H."/>
            <person name="Kim D."/>
            <person name="Kim S."/>
            <person name="Ryu S."/>
            <person name="Song J.Y."/>
            <person name="Lee S.K."/>
        </authorList>
    </citation>
    <scope>NUCLEOTIDE SEQUENCE [LARGE SCALE GENOMIC DNA]</scope>
    <source>
        <tissue evidence="2">Muscle</tissue>
    </source>
</reference>
<dbReference type="Proteomes" id="UP000314294">
    <property type="component" value="Unassembled WGS sequence"/>
</dbReference>
<feature type="region of interest" description="Disordered" evidence="1">
    <location>
        <begin position="183"/>
        <end position="206"/>
    </location>
</feature>